<evidence type="ECO:0000313" key="1">
    <source>
        <dbReference type="EMBL" id="QHT90850.1"/>
    </source>
</evidence>
<proteinExistence type="predicted"/>
<name>A0A6C0IE04_9ZZZZ</name>
<dbReference type="EMBL" id="MN740161">
    <property type="protein sequence ID" value="QHT90850.1"/>
    <property type="molecule type" value="Genomic_DNA"/>
</dbReference>
<sequence>MTLCNDVINDLQYYILDDNNIKKALEMNINNNVKNNIIQKNDKTDKIDKKQTNENNFFFPKEKDTLFWCFYIIKNGDVKYDSIYHKNEVLASQIKIEYVEKIRKEKQTVKTYKFDTISNIESNLANDKILNIKTFLTLCAIENINILYTHNKTYYELLTNDTDNIFIVNSLDKGIGSGSFGKKYGYQLNTKDYANNIKSSLYKLDNIDKPLKAISYYKVEDLIKICNKLVIETINKQNGKEKLKKELYEAIIQYF</sequence>
<accession>A0A6C0IE04</accession>
<dbReference type="AlphaFoldDB" id="A0A6C0IE04"/>
<reference evidence="1" key="1">
    <citation type="journal article" date="2020" name="Nature">
        <title>Giant virus diversity and host interactions through global metagenomics.</title>
        <authorList>
            <person name="Schulz F."/>
            <person name="Roux S."/>
            <person name="Paez-Espino D."/>
            <person name="Jungbluth S."/>
            <person name="Walsh D.A."/>
            <person name="Denef V.J."/>
            <person name="McMahon K.D."/>
            <person name="Konstantinidis K.T."/>
            <person name="Eloe-Fadrosh E.A."/>
            <person name="Kyrpides N.C."/>
            <person name="Woyke T."/>
        </authorList>
    </citation>
    <scope>NUCLEOTIDE SEQUENCE</scope>
    <source>
        <strain evidence="1">GVMAG-M-3300023184-72</strain>
    </source>
</reference>
<protein>
    <submittedName>
        <fullName evidence="1">Uncharacterized protein</fullName>
    </submittedName>
</protein>
<organism evidence="1">
    <name type="scientific">viral metagenome</name>
    <dbReference type="NCBI Taxonomy" id="1070528"/>
    <lineage>
        <taxon>unclassified sequences</taxon>
        <taxon>metagenomes</taxon>
        <taxon>organismal metagenomes</taxon>
    </lineage>
</organism>